<dbReference type="EMBL" id="JYDO01000001">
    <property type="protein sequence ID" value="KRZ80725.1"/>
    <property type="molecule type" value="Genomic_DNA"/>
</dbReference>
<proteinExistence type="predicted"/>
<accession>A0A0V1NA48</accession>
<evidence type="ECO:0000313" key="1">
    <source>
        <dbReference type="EMBL" id="KRZ80725.1"/>
    </source>
</evidence>
<evidence type="ECO:0000313" key="2">
    <source>
        <dbReference type="Proteomes" id="UP000054843"/>
    </source>
</evidence>
<name>A0A0V1NA48_9BILA</name>
<gene>
    <name evidence="1" type="ORF">T10_4842</name>
</gene>
<dbReference type="AlphaFoldDB" id="A0A0V1NA48"/>
<organism evidence="1 2">
    <name type="scientific">Trichinella papuae</name>
    <dbReference type="NCBI Taxonomy" id="268474"/>
    <lineage>
        <taxon>Eukaryota</taxon>
        <taxon>Metazoa</taxon>
        <taxon>Ecdysozoa</taxon>
        <taxon>Nematoda</taxon>
        <taxon>Enoplea</taxon>
        <taxon>Dorylaimia</taxon>
        <taxon>Trichinellida</taxon>
        <taxon>Trichinellidae</taxon>
        <taxon>Trichinella</taxon>
    </lineage>
</organism>
<sequence length="59" mass="6885">MTNQPFSIQMVKYRSSTYDRFCSAVPVIYQIRDHQHLLDKCLGDGHMDESISENMYAGR</sequence>
<comment type="caution">
    <text evidence="1">The sequence shown here is derived from an EMBL/GenBank/DDBJ whole genome shotgun (WGS) entry which is preliminary data.</text>
</comment>
<protein>
    <submittedName>
        <fullName evidence="1">Uncharacterized protein</fullName>
    </submittedName>
</protein>
<keyword evidence="2" id="KW-1185">Reference proteome</keyword>
<reference evidence="1 2" key="1">
    <citation type="submission" date="2015-01" db="EMBL/GenBank/DDBJ databases">
        <title>Evolution of Trichinella species and genotypes.</title>
        <authorList>
            <person name="Korhonen P.K."/>
            <person name="Edoardo P."/>
            <person name="Giuseppe L.R."/>
            <person name="Gasser R.B."/>
        </authorList>
    </citation>
    <scope>NUCLEOTIDE SEQUENCE [LARGE SCALE GENOMIC DNA]</scope>
    <source>
        <strain evidence="1">ISS1980</strain>
    </source>
</reference>
<dbReference type="Proteomes" id="UP000054843">
    <property type="component" value="Unassembled WGS sequence"/>
</dbReference>